<sequence>MATNEEQIRALIERWADAVHRGDLTSVLADHSEDIVMFDVPPPHQGVRGLDAYRETWTPFFPWQAQGASFEIESLEITAGDDVAFAYALLRCGTERDFADNPHTRLRLTLGLRKHAEGWVVAHEHHSFPRTDPTAAKPAPERDHAAAEQELRRLHQHWFDSTAGKDLDGLMTPIADDVVSYEHDQLLQHVGVEAVREVCRAGLDAAGDSTVTWNVPDLKIVVDGDLAVSWGLNHVSVVPAGGDAVDSWSRGTRIFQRSNGAWLLTHQHLSHPYDPATGRAKTDLRP</sequence>
<dbReference type="Proteomes" id="UP000000235">
    <property type="component" value="Chromosome"/>
</dbReference>
<dbReference type="RefSeq" id="WP_012014364.1">
    <property type="nucleotide sequence ID" value="NC_009380.1"/>
</dbReference>
<dbReference type="AlphaFoldDB" id="A4X9L3"/>
<evidence type="ECO:0000256" key="1">
    <source>
        <dbReference type="SAM" id="MobiDB-lite"/>
    </source>
</evidence>
<dbReference type="InterPro" id="IPR032710">
    <property type="entry name" value="NTF2-like_dom_sf"/>
</dbReference>
<dbReference type="InterPro" id="IPR037401">
    <property type="entry name" value="SnoaL-like"/>
</dbReference>
<dbReference type="PATRIC" id="fig|369723.5.peg.3244"/>
<feature type="domain" description="SnoaL-like" evidence="2">
    <location>
        <begin position="8"/>
        <end position="130"/>
    </location>
</feature>
<organism evidence="3 4">
    <name type="scientific">Salinispora tropica (strain ATCC BAA-916 / DSM 44818 / JCM 13857 / NBRC 105044 / CNB-440)</name>
    <dbReference type="NCBI Taxonomy" id="369723"/>
    <lineage>
        <taxon>Bacteria</taxon>
        <taxon>Bacillati</taxon>
        <taxon>Actinomycetota</taxon>
        <taxon>Actinomycetes</taxon>
        <taxon>Micromonosporales</taxon>
        <taxon>Micromonosporaceae</taxon>
        <taxon>Salinispora</taxon>
    </lineage>
</organism>
<protein>
    <recommendedName>
        <fullName evidence="2">SnoaL-like domain-containing protein</fullName>
    </recommendedName>
</protein>
<dbReference type="eggNOG" id="COG4319">
    <property type="taxonomic scope" value="Bacteria"/>
</dbReference>
<dbReference type="SUPFAM" id="SSF54427">
    <property type="entry name" value="NTF2-like"/>
    <property type="match status" value="2"/>
</dbReference>
<dbReference type="Pfam" id="PF13474">
    <property type="entry name" value="SnoaL_3"/>
    <property type="match status" value="2"/>
</dbReference>
<evidence type="ECO:0000313" key="4">
    <source>
        <dbReference type="Proteomes" id="UP000000235"/>
    </source>
</evidence>
<dbReference type="HOGENOM" id="CLU_1052585_0_0_11"/>
<gene>
    <name evidence="3" type="ordered locus">Strop_3153</name>
</gene>
<name>A4X9L3_SALTO</name>
<keyword evidence="4" id="KW-1185">Reference proteome</keyword>
<dbReference type="STRING" id="369723.Strop_3153"/>
<dbReference type="Gene3D" id="3.10.450.50">
    <property type="match status" value="2"/>
</dbReference>
<reference evidence="4" key="1">
    <citation type="journal article" date="2007" name="Proc. Natl. Acad. Sci. U.S.A.">
        <title>Genome sequencing reveals complex secondary metabolome in the marine actinomycete Salinispora tropica.</title>
        <authorList>
            <person name="Udwary D.W."/>
            <person name="Zeigler L."/>
            <person name="Asolkar R.N."/>
            <person name="Singan V."/>
            <person name="Lapidus A."/>
            <person name="Fenical W."/>
            <person name="Jensen P.R."/>
            <person name="Moore B.S."/>
        </authorList>
    </citation>
    <scope>NUCLEOTIDE SEQUENCE [LARGE SCALE GENOMIC DNA]</scope>
    <source>
        <strain evidence="4">ATCC BAA-916 / DSM 44818 / CNB-440</strain>
    </source>
</reference>
<proteinExistence type="predicted"/>
<accession>A4X9L3</accession>
<feature type="domain" description="SnoaL-like" evidence="2">
    <location>
        <begin position="154"/>
        <end position="273"/>
    </location>
</feature>
<feature type="region of interest" description="Disordered" evidence="1">
    <location>
        <begin position="124"/>
        <end position="146"/>
    </location>
</feature>
<evidence type="ECO:0000259" key="2">
    <source>
        <dbReference type="Pfam" id="PF13474"/>
    </source>
</evidence>
<dbReference type="EMBL" id="CP000667">
    <property type="protein sequence ID" value="ABP55587.1"/>
    <property type="molecule type" value="Genomic_DNA"/>
</dbReference>
<dbReference type="KEGG" id="stp:Strop_3153"/>
<evidence type="ECO:0000313" key="3">
    <source>
        <dbReference type="EMBL" id="ABP55587.1"/>
    </source>
</evidence>